<organism evidence="2 3">
    <name type="scientific">Fusarium austroafricanum</name>
    <dbReference type="NCBI Taxonomy" id="2364996"/>
    <lineage>
        <taxon>Eukaryota</taxon>
        <taxon>Fungi</taxon>
        <taxon>Dikarya</taxon>
        <taxon>Ascomycota</taxon>
        <taxon>Pezizomycotina</taxon>
        <taxon>Sordariomycetes</taxon>
        <taxon>Hypocreomycetidae</taxon>
        <taxon>Hypocreales</taxon>
        <taxon>Nectriaceae</taxon>
        <taxon>Fusarium</taxon>
        <taxon>Fusarium concolor species complex</taxon>
    </lineage>
</organism>
<keyword evidence="3" id="KW-1185">Reference proteome</keyword>
<feature type="compositionally biased region" description="Polar residues" evidence="1">
    <location>
        <begin position="8"/>
        <end position="25"/>
    </location>
</feature>
<reference evidence="2" key="1">
    <citation type="submission" date="2020-01" db="EMBL/GenBank/DDBJ databases">
        <title>Identification and distribution of gene clusters putatively required for synthesis of sphingolipid metabolism inhibitors in phylogenetically diverse species of the filamentous fungus Fusarium.</title>
        <authorList>
            <person name="Kim H.-S."/>
            <person name="Busman M."/>
            <person name="Brown D.W."/>
            <person name="Divon H."/>
            <person name="Uhlig S."/>
            <person name="Proctor R.H."/>
        </authorList>
    </citation>
    <scope>NUCLEOTIDE SEQUENCE</scope>
    <source>
        <strain evidence="2">NRRL 53441</strain>
    </source>
</reference>
<gene>
    <name evidence="2" type="ORF">F53441_1276</name>
</gene>
<dbReference type="EMBL" id="JAADJG010000050">
    <property type="protein sequence ID" value="KAF4456618.1"/>
    <property type="molecule type" value="Genomic_DNA"/>
</dbReference>
<feature type="region of interest" description="Disordered" evidence="1">
    <location>
        <begin position="1"/>
        <end position="25"/>
    </location>
</feature>
<sequence length="219" mass="25434">MDNRDPTSHNQHGDTANLLPSNRSCNAPYETRHGMDAILDCTVKLEEHEILHHVRGRIEQEHHELIALRQPFYLKDLPDMDTHEADHFRNKTMALYLVWADGPKKGLELMLPIIVRNFVYRRWFRPYRTIIDQGQFVAKIMHPRDQPLVADVESAVISAMRMHIMINNRLDTIETEPFYTTLPLFRALMIVLPGQNYDTCGDLRIIGKTKVLVMATGEH</sequence>
<accession>A0A8H4P462</accession>
<dbReference type="OrthoDB" id="3513679at2759"/>
<evidence type="ECO:0000313" key="3">
    <source>
        <dbReference type="Proteomes" id="UP000605986"/>
    </source>
</evidence>
<dbReference type="Proteomes" id="UP000605986">
    <property type="component" value="Unassembled WGS sequence"/>
</dbReference>
<comment type="caution">
    <text evidence="2">The sequence shown here is derived from an EMBL/GenBank/DDBJ whole genome shotgun (WGS) entry which is preliminary data.</text>
</comment>
<dbReference type="AlphaFoldDB" id="A0A8H4P462"/>
<protein>
    <submittedName>
        <fullName evidence="2">Uncharacterized protein</fullName>
    </submittedName>
</protein>
<evidence type="ECO:0000313" key="2">
    <source>
        <dbReference type="EMBL" id="KAF4456618.1"/>
    </source>
</evidence>
<evidence type="ECO:0000256" key="1">
    <source>
        <dbReference type="SAM" id="MobiDB-lite"/>
    </source>
</evidence>
<name>A0A8H4P462_9HYPO</name>
<proteinExistence type="predicted"/>